<comment type="caution">
    <text evidence="2">The sequence shown here is derived from an EMBL/GenBank/DDBJ whole genome shotgun (WGS) entry which is preliminary data.</text>
</comment>
<name>A0A448XNU5_9PLAT</name>
<evidence type="ECO:0000313" key="2">
    <source>
        <dbReference type="EMBL" id="VEL41230.1"/>
    </source>
</evidence>
<dbReference type="AlphaFoldDB" id="A0A448XNU5"/>
<proteinExistence type="predicted"/>
<feature type="region of interest" description="Disordered" evidence="1">
    <location>
        <begin position="1"/>
        <end position="40"/>
    </location>
</feature>
<gene>
    <name evidence="2" type="ORF">PXEA_LOCUS34670</name>
</gene>
<organism evidence="2 3">
    <name type="scientific">Protopolystoma xenopodis</name>
    <dbReference type="NCBI Taxonomy" id="117903"/>
    <lineage>
        <taxon>Eukaryota</taxon>
        <taxon>Metazoa</taxon>
        <taxon>Spiralia</taxon>
        <taxon>Lophotrochozoa</taxon>
        <taxon>Platyhelminthes</taxon>
        <taxon>Monogenea</taxon>
        <taxon>Polyopisthocotylea</taxon>
        <taxon>Polystomatidea</taxon>
        <taxon>Polystomatidae</taxon>
        <taxon>Protopolystoma</taxon>
    </lineage>
</organism>
<sequence length="104" mass="11951">MAEDLEQAHSPARLPRPWAPADSCCPRRQLNFSPTDRVKRASSVWRMGQENGRPIPLLHSLGRHMLGHWARRWCAVHRHEDGSQGNNNKKSGRSALLPRRDKQE</sequence>
<feature type="region of interest" description="Disordered" evidence="1">
    <location>
        <begin position="79"/>
        <end position="104"/>
    </location>
</feature>
<dbReference type="EMBL" id="CAAALY010268486">
    <property type="protein sequence ID" value="VEL41230.1"/>
    <property type="molecule type" value="Genomic_DNA"/>
</dbReference>
<evidence type="ECO:0000313" key="3">
    <source>
        <dbReference type="Proteomes" id="UP000784294"/>
    </source>
</evidence>
<accession>A0A448XNU5</accession>
<protein>
    <submittedName>
        <fullName evidence="2">Uncharacterized protein</fullName>
    </submittedName>
</protein>
<dbReference type="Proteomes" id="UP000784294">
    <property type="component" value="Unassembled WGS sequence"/>
</dbReference>
<reference evidence="2" key="1">
    <citation type="submission" date="2018-11" db="EMBL/GenBank/DDBJ databases">
        <authorList>
            <consortium name="Pathogen Informatics"/>
        </authorList>
    </citation>
    <scope>NUCLEOTIDE SEQUENCE</scope>
</reference>
<keyword evidence="3" id="KW-1185">Reference proteome</keyword>
<evidence type="ECO:0000256" key="1">
    <source>
        <dbReference type="SAM" id="MobiDB-lite"/>
    </source>
</evidence>